<accession>A0A6J4MK05</accession>
<name>A0A6J4MK05_9ACTN</name>
<dbReference type="GO" id="GO:0016791">
    <property type="term" value="F:phosphatase activity"/>
    <property type="evidence" value="ECO:0007669"/>
    <property type="project" value="TreeGrafter"/>
</dbReference>
<dbReference type="EMBL" id="CADCUD010000236">
    <property type="protein sequence ID" value="CAA9361531.1"/>
    <property type="molecule type" value="Genomic_DNA"/>
</dbReference>
<dbReference type="AlphaFoldDB" id="A0A6J4MK05"/>
<dbReference type="Gene3D" id="3.40.50.1000">
    <property type="entry name" value="HAD superfamily/HAD-like"/>
    <property type="match status" value="1"/>
</dbReference>
<evidence type="ECO:0000313" key="1">
    <source>
        <dbReference type="EMBL" id="CAA9361531.1"/>
    </source>
</evidence>
<dbReference type="SUPFAM" id="SSF56784">
    <property type="entry name" value="HAD-like"/>
    <property type="match status" value="1"/>
</dbReference>
<keyword evidence="1" id="KW-0378">Hydrolase</keyword>
<dbReference type="InterPro" id="IPR036412">
    <property type="entry name" value="HAD-like_sf"/>
</dbReference>
<dbReference type="InterPro" id="IPR006379">
    <property type="entry name" value="HAD-SF_hydro_IIB"/>
</dbReference>
<dbReference type="PANTHER" id="PTHR10000:SF8">
    <property type="entry name" value="HAD SUPERFAMILY HYDROLASE-LIKE, TYPE 3"/>
    <property type="match status" value="1"/>
</dbReference>
<dbReference type="NCBIfam" id="TIGR01484">
    <property type="entry name" value="HAD-SF-IIB"/>
    <property type="match status" value="1"/>
</dbReference>
<dbReference type="Pfam" id="PF08282">
    <property type="entry name" value="Hydrolase_3"/>
    <property type="match status" value="1"/>
</dbReference>
<organism evidence="1">
    <name type="scientific">uncultured Nocardioidaceae bacterium</name>
    <dbReference type="NCBI Taxonomy" id="253824"/>
    <lineage>
        <taxon>Bacteria</taxon>
        <taxon>Bacillati</taxon>
        <taxon>Actinomycetota</taxon>
        <taxon>Actinomycetes</taxon>
        <taxon>Propionibacteriales</taxon>
        <taxon>Nocardioidaceae</taxon>
        <taxon>environmental samples</taxon>
    </lineage>
</organism>
<protein>
    <submittedName>
        <fullName evidence="1">Hydrolase, HAD superfamily</fullName>
    </submittedName>
</protein>
<reference evidence="1" key="1">
    <citation type="submission" date="2020-02" db="EMBL/GenBank/DDBJ databases">
        <authorList>
            <person name="Meier V. D."/>
        </authorList>
    </citation>
    <scope>NUCLEOTIDE SEQUENCE</scope>
    <source>
        <strain evidence="1">AVDCRST_MAG46</strain>
    </source>
</reference>
<proteinExistence type="predicted"/>
<dbReference type="GO" id="GO:0005829">
    <property type="term" value="C:cytosol"/>
    <property type="evidence" value="ECO:0007669"/>
    <property type="project" value="TreeGrafter"/>
</dbReference>
<gene>
    <name evidence="1" type="ORF">AVDCRST_MAG46-3318</name>
</gene>
<dbReference type="Gene3D" id="3.30.1240.10">
    <property type="match status" value="1"/>
</dbReference>
<dbReference type="PANTHER" id="PTHR10000">
    <property type="entry name" value="PHOSPHOSERINE PHOSPHATASE"/>
    <property type="match status" value="1"/>
</dbReference>
<sequence length="273" mass="28835">MTSLPRVVATDLDGTLLRSDGAVSAYTYGILRLLDERGVDLIAVTARPPRWLDALEGLTGSHGVFLCCNGAVIYEPASGRVLHSQSLQPATVLRVVADLRAYVPGICFAVERLDGGGREPAYVLRERLPGSAPVRPVEELLDAPVVKLLARCEAMPPVEFHQRVAAVVAGRVELAYSGAVGLAEMTAPGVTKSSGLAAWCAARGVEPQDVWGFGDMPNDLPMLAWVGRSFAVANAAPEVRAIASDVCPANDEDGVAQTLDRAFGLTPAPVREL</sequence>
<dbReference type="InterPro" id="IPR023214">
    <property type="entry name" value="HAD_sf"/>
</dbReference>
<dbReference type="GO" id="GO:0000287">
    <property type="term" value="F:magnesium ion binding"/>
    <property type="evidence" value="ECO:0007669"/>
    <property type="project" value="TreeGrafter"/>
</dbReference>